<proteinExistence type="predicted"/>
<sequence>MGVIKGIEHIGITVPAIEEAERFFQAAFGARTLYALIEKGGKSQHGEDMHHKNGLEPGTTIVAMRMMRLGEGANVELFEVDGGHGSTPHGPSRMGLHHFALYVDDLDAAAARFRAAGGTMREGPIDLGGKERGAGNRAWFGLTPWGLQVEFIHLPSPLALDDPQHSGPRWMPQEA</sequence>
<dbReference type="OrthoDB" id="2613830at2"/>
<dbReference type="EMBL" id="MPSB01000012">
    <property type="protein sequence ID" value="ONF95359.1"/>
    <property type="molecule type" value="Genomic_DNA"/>
</dbReference>
<dbReference type="PANTHER" id="PTHR43048">
    <property type="entry name" value="METHYLMALONYL-COA EPIMERASE"/>
    <property type="match status" value="1"/>
</dbReference>
<dbReference type="GO" id="GO:0004493">
    <property type="term" value="F:methylmalonyl-CoA epimerase activity"/>
    <property type="evidence" value="ECO:0007669"/>
    <property type="project" value="TreeGrafter"/>
</dbReference>
<accession>A0A1V2ET70</accession>
<dbReference type="SUPFAM" id="SSF54593">
    <property type="entry name" value="Glyoxalase/Bleomycin resistance protein/Dihydroxybiphenyl dioxygenase"/>
    <property type="match status" value="1"/>
</dbReference>
<dbReference type="PANTHER" id="PTHR43048:SF6">
    <property type="entry name" value="BLR8189 PROTEIN"/>
    <property type="match status" value="1"/>
</dbReference>
<dbReference type="InterPro" id="IPR037523">
    <property type="entry name" value="VOC_core"/>
</dbReference>
<dbReference type="GO" id="GO:0046491">
    <property type="term" value="P:L-methylmalonyl-CoA metabolic process"/>
    <property type="evidence" value="ECO:0007669"/>
    <property type="project" value="TreeGrafter"/>
</dbReference>
<dbReference type="GO" id="GO:0046872">
    <property type="term" value="F:metal ion binding"/>
    <property type="evidence" value="ECO:0007669"/>
    <property type="project" value="UniProtKB-KW"/>
</dbReference>
<dbReference type="AlphaFoldDB" id="A0A1V2ET70"/>
<dbReference type="Pfam" id="PF13669">
    <property type="entry name" value="Glyoxalase_4"/>
    <property type="match status" value="1"/>
</dbReference>
<keyword evidence="4" id="KW-1185">Reference proteome</keyword>
<dbReference type="STRING" id="1915074.SPHI_24510"/>
<keyword evidence="1" id="KW-0479">Metal-binding</keyword>
<evidence type="ECO:0000313" key="3">
    <source>
        <dbReference type="EMBL" id="ONF95359.1"/>
    </source>
</evidence>
<name>A0A1V2ET70_9SPHN</name>
<evidence type="ECO:0000313" key="4">
    <source>
        <dbReference type="Proteomes" id="UP000188729"/>
    </source>
</evidence>
<dbReference type="RefSeq" id="WP_158049697.1">
    <property type="nucleotide sequence ID" value="NZ_MPSB01000012.1"/>
</dbReference>
<reference evidence="3 4" key="1">
    <citation type="submission" date="2016-11" db="EMBL/GenBank/DDBJ databases">
        <title>Genome sequence of Sphingomonas jeddahensis G39.</title>
        <authorList>
            <person name="Poehlein A."/>
            <person name="Wuebbeler J.H."/>
            <person name="Steinbuechel A."/>
            <person name="Daniel R."/>
        </authorList>
    </citation>
    <scope>NUCLEOTIDE SEQUENCE [LARGE SCALE GENOMIC DNA]</scope>
    <source>
        <strain evidence="3 4">G39</strain>
    </source>
</reference>
<dbReference type="InterPro" id="IPR029068">
    <property type="entry name" value="Glyas_Bleomycin-R_OHBP_Dase"/>
</dbReference>
<protein>
    <submittedName>
        <fullName evidence="3">Glyoxalase-like domain protein</fullName>
    </submittedName>
</protein>
<feature type="domain" description="VOC" evidence="2">
    <location>
        <begin position="6"/>
        <end position="154"/>
    </location>
</feature>
<gene>
    <name evidence="3" type="ORF">SPHI_24510</name>
</gene>
<dbReference type="PROSITE" id="PS51819">
    <property type="entry name" value="VOC"/>
    <property type="match status" value="1"/>
</dbReference>
<dbReference type="Gene3D" id="3.10.180.10">
    <property type="entry name" value="2,3-Dihydroxybiphenyl 1,2-Dioxygenase, domain 1"/>
    <property type="match status" value="1"/>
</dbReference>
<comment type="caution">
    <text evidence="3">The sequence shown here is derived from an EMBL/GenBank/DDBJ whole genome shotgun (WGS) entry which is preliminary data.</text>
</comment>
<dbReference type="Proteomes" id="UP000188729">
    <property type="component" value="Unassembled WGS sequence"/>
</dbReference>
<organism evidence="3 4">
    <name type="scientific">Sphingomonas jeddahensis</name>
    <dbReference type="NCBI Taxonomy" id="1915074"/>
    <lineage>
        <taxon>Bacteria</taxon>
        <taxon>Pseudomonadati</taxon>
        <taxon>Pseudomonadota</taxon>
        <taxon>Alphaproteobacteria</taxon>
        <taxon>Sphingomonadales</taxon>
        <taxon>Sphingomonadaceae</taxon>
        <taxon>Sphingomonas</taxon>
    </lineage>
</organism>
<evidence type="ECO:0000259" key="2">
    <source>
        <dbReference type="PROSITE" id="PS51819"/>
    </source>
</evidence>
<dbReference type="InterPro" id="IPR051785">
    <property type="entry name" value="MMCE/EMCE_epimerase"/>
</dbReference>
<evidence type="ECO:0000256" key="1">
    <source>
        <dbReference type="ARBA" id="ARBA00022723"/>
    </source>
</evidence>